<organism evidence="6 7">
    <name type="scientific">Inquilinus ginsengisoli</name>
    <dbReference type="NCBI Taxonomy" id="363840"/>
    <lineage>
        <taxon>Bacteria</taxon>
        <taxon>Pseudomonadati</taxon>
        <taxon>Pseudomonadota</taxon>
        <taxon>Alphaproteobacteria</taxon>
        <taxon>Rhodospirillales</taxon>
        <taxon>Rhodospirillaceae</taxon>
        <taxon>Inquilinus</taxon>
    </lineage>
</organism>
<evidence type="ECO:0000256" key="3">
    <source>
        <dbReference type="ARBA" id="ARBA00023163"/>
    </source>
</evidence>
<dbReference type="SUPFAM" id="SSF55781">
    <property type="entry name" value="GAF domain-like"/>
    <property type="match status" value="1"/>
</dbReference>
<evidence type="ECO:0000256" key="1">
    <source>
        <dbReference type="ARBA" id="ARBA00023015"/>
    </source>
</evidence>
<dbReference type="PROSITE" id="PS51078">
    <property type="entry name" value="ICLR_ED"/>
    <property type="match status" value="1"/>
</dbReference>
<keyword evidence="7" id="KW-1185">Reference proteome</keyword>
<dbReference type="Proteomes" id="UP001262410">
    <property type="component" value="Unassembled WGS sequence"/>
</dbReference>
<evidence type="ECO:0000256" key="2">
    <source>
        <dbReference type="ARBA" id="ARBA00023125"/>
    </source>
</evidence>
<dbReference type="InterPro" id="IPR029016">
    <property type="entry name" value="GAF-like_dom_sf"/>
</dbReference>
<keyword evidence="2 6" id="KW-0238">DNA-binding</keyword>
<sequence>MTAEAAAAKAGPAGERSRVSGIERAVQICDHLLAAGRPLTAYDVSKALGAPMSTIYGVVDSLLRQDLLSRDRDGLLWFGPRLYHYGLAYGRTLNLLETASQEMRELSRLLGETVQVCGRDDGHMVVLAMAEPSGHFRVSSKVGTRVPLNWTASGRLLIGHLPWAERTELMRRVAQPSPTGMAETDPEVLCRAGEAALAEKLAIQLSESDFAVACIAAPICTPNGDCEATISVVLPEQKARDRERTYSVAVQEAASRIERLLGWTA</sequence>
<dbReference type="SMART" id="SM00346">
    <property type="entry name" value="HTH_ICLR"/>
    <property type="match status" value="1"/>
</dbReference>
<keyword evidence="1" id="KW-0805">Transcription regulation</keyword>
<keyword evidence="3" id="KW-0804">Transcription</keyword>
<reference evidence="6 7" key="1">
    <citation type="submission" date="2023-07" db="EMBL/GenBank/DDBJ databases">
        <title>Sorghum-associated microbial communities from plants grown in Nebraska, USA.</title>
        <authorList>
            <person name="Schachtman D."/>
        </authorList>
    </citation>
    <scope>NUCLEOTIDE SEQUENCE [LARGE SCALE GENOMIC DNA]</scope>
    <source>
        <strain evidence="6 7">584</strain>
    </source>
</reference>
<dbReference type="PROSITE" id="PS51077">
    <property type="entry name" value="HTH_ICLR"/>
    <property type="match status" value="1"/>
</dbReference>
<dbReference type="InterPro" id="IPR005471">
    <property type="entry name" value="Tscrpt_reg_IclR_N"/>
</dbReference>
<evidence type="ECO:0000259" key="5">
    <source>
        <dbReference type="PROSITE" id="PS51078"/>
    </source>
</evidence>
<name>A0ABU1JM18_9PROT</name>
<dbReference type="Gene3D" id="1.10.10.10">
    <property type="entry name" value="Winged helix-like DNA-binding domain superfamily/Winged helix DNA-binding domain"/>
    <property type="match status" value="1"/>
</dbReference>
<dbReference type="SUPFAM" id="SSF46785">
    <property type="entry name" value="Winged helix' DNA-binding domain"/>
    <property type="match status" value="1"/>
</dbReference>
<dbReference type="Pfam" id="PF09339">
    <property type="entry name" value="HTH_IclR"/>
    <property type="match status" value="1"/>
</dbReference>
<proteinExistence type="predicted"/>
<evidence type="ECO:0000313" key="7">
    <source>
        <dbReference type="Proteomes" id="UP001262410"/>
    </source>
</evidence>
<evidence type="ECO:0000313" key="6">
    <source>
        <dbReference type="EMBL" id="MDR6288585.1"/>
    </source>
</evidence>
<dbReference type="Gene3D" id="3.30.450.40">
    <property type="match status" value="1"/>
</dbReference>
<dbReference type="PANTHER" id="PTHR30136">
    <property type="entry name" value="HELIX-TURN-HELIX TRANSCRIPTIONAL REGULATOR, ICLR FAMILY"/>
    <property type="match status" value="1"/>
</dbReference>
<dbReference type="RefSeq" id="WP_309792593.1">
    <property type="nucleotide sequence ID" value="NZ_JAVDPW010000002.1"/>
</dbReference>
<dbReference type="PANTHER" id="PTHR30136:SF35">
    <property type="entry name" value="HTH-TYPE TRANSCRIPTIONAL REGULATOR RV1719"/>
    <property type="match status" value="1"/>
</dbReference>
<dbReference type="GO" id="GO:0003677">
    <property type="term" value="F:DNA binding"/>
    <property type="evidence" value="ECO:0007669"/>
    <property type="project" value="UniProtKB-KW"/>
</dbReference>
<evidence type="ECO:0000259" key="4">
    <source>
        <dbReference type="PROSITE" id="PS51077"/>
    </source>
</evidence>
<dbReference type="InterPro" id="IPR036388">
    <property type="entry name" value="WH-like_DNA-bd_sf"/>
</dbReference>
<feature type="domain" description="IclR-ED" evidence="5">
    <location>
        <begin position="81"/>
        <end position="263"/>
    </location>
</feature>
<gene>
    <name evidence="6" type="ORF">E9232_001092</name>
</gene>
<comment type="caution">
    <text evidence="6">The sequence shown here is derived from an EMBL/GenBank/DDBJ whole genome shotgun (WGS) entry which is preliminary data.</text>
</comment>
<accession>A0ABU1JM18</accession>
<dbReference type="InterPro" id="IPR014757">
    <property type="entry name" value="Tscrpt_reg_IclR_C"/>
</dbReference>
<dbReference type="EMBL" id="JAVDPW010000002">
    <property type="protein sequence ID" value="MDR6288585.1"/>
    <property type="molecule type" value="Genomic_DNA"/>
</dbReference>
<protein>
    <submittedName>
        <fullName evidence="6">DNA-binding IclR family transcriptional regulator</fullName>
    </submittedName>
</protein>
<dbReference type="InterPro" id="IPR050707">
    <property type="entry name" value="HTH_MetabolicPath_Reg"/>
</dbReference>
<dbReference type="InterPro" id="IPR036390">
    <property type="entry name" value="WH_DNA-bd_sf"/>
</dbReference>
<feature type="domain" description="HTH iclR-type" evidence="4">
    <location>
        <begin position="19"/>
        <end position="87"/>
    </location>
</feature>
<dbReference type="Pfam" id="PF01614">
    <property type="entry name" value="IclR_C"/>
    <property type="match status" value="1"/>
</dbReference>